<sequence>MSKNVAIVQSYFDAVAKGDFDTIGSLFADDVIWHQPGDGIQSGTYNGKEAVFAHLGNFMKWSNGTFVIDEIEYLSSNADLVSAAIHFKAEKGGLHLAMKGMDLLRVEDNKIKEVWLFSEKIADEDAFWNRASKD</sequence>
<dbReference type="SUPFAM" id="SSF54427">
    <property type="entry name" value="NTF2-like"/>
    <property type="match status" value="1"/>
</dbReference>
<comment type="caution">
    <text evidence="2">The sequence shown here is derived from an EMBL/GenBank/DDBJ whole genome shotgun (WGS) entry which is preliminary data.</text>
</comment>
<keyword evidence="3" id="KW-1185">Reference proteome</keyword>
<dbReference type="InterPro" id="IPR037401">
    <property type="entry name" value="SnoaL-like"/>
</dbReference>
<name>A0A420BGS1_SPHD1</name>
<evidence type="ECO:0000313" key="2">
    <source>
        <dbReference type="EMBL" id="RKE55855.1"/>
    </source>
</evidence>
<protein>
    <recommendedName>
        <fullName evidence="1">SnoaL-like domain-containing protein</fullName>
    </recommendedName>
</protein>
<feature type="domain" description="SnoaL-like" evidence="1">
    <location>
        <begin position="8"/>
        <end position="114"/>
    </location>
</feature>
<organism evidence="2 3">
    <name type="scientific">Sphingobacterium detergens</name>
    <dbReference type="NCBI Taxonomy" id="1145106"/>
    <lineage>
        <taxon>Bacteria</taxon>
        <taxon>Pseudomonadati</taxon>
        <taxon>Bacteroidota</taxon>
        <taxon>Sphingobacteriia</taxon>
        <taxon>Sphingobacteriales</taxon>
        <taxon>Sphingobacteriaceae</taxon>
        <taxon>Sphingobacterium</taxon>
    </lineage>
</organism>
<dbReference type="Gene3D" id="3.10.450.50">
    <property type="match status" value="1"/>
</dbReference>
<dbReference type="PANTHER" id="PTHR41252">
    <property type="entry name" value="BLR2505 PROTEIN"/>
    <property type="match status" value="1"/>
</dbReference>
<reference evidence="2 3" key="1">
    <citation type="submission" date="2018-09" db="EMBL/GenBank/DDBJ databases">
        <title>Genomic Encyclopedia of Type Strains, Phase III (KMG-III): the genomes of soil and plant-associated and newly described type strains.</title>
        <authorList>
            <person name="Whitman W."/>
        </authorList>
    </citation>
    <scope>NUCLEOTIDE SEQUENCE [LARGE SCALE GENOMIC DNA]</scope>
    <source>
        <strain evidence="2 3">CECT 7938</strain>
    </source>
</reference>
<dbReference type="PANTHER" id="PTHR41252:SF1">
    <property type="entry name" value="BLR2505 PROTEIN"/>
    <property type="match status" value="1"/>
</dbReference>
<dbReference type="Proteomes" id="UP000286246">
    <property type="component" value="Unassembled WGS sequence"/>
</dbReference>
<gene>
    <name evidence="2" type="ORF">DFQ12_0694</name>
</gene>
<dbReference type="Pfam" id="PF12680">
    <property type="entry name" value="SnoaL_2"/>
    <property type="match status" value="1"/>
</dbReference>
<evidence type="ECO:0000259" key="1">
    <source>
        <dbReference type="Pfam" id="PF12680"/>
    </source>
</evidence>
<evidence type="ECO:0000313" key="3">
    <source>
        <dbReference type="Proteomes" id="UP000286246"/>
    </source>
</evidence>
<dbReference type="RefSeq" id="WP_120257595.1">
    <property type="nucleotide sequence ID" value="NZ_RAPY01000001.1"/>
</dbReference>
<dbReference type="OrthoDB" id="7859473at2"/>
<dbReference type="InterPro" id="IPR032710">
    <property type="entry name" value="NTF2-like_dom_sf"/>
</dbReference>
<proteinExistence type="predicted"/>
<accession>A0A420BGS1</accession>
<dbReference type="AlphaFoldDB" id="A0A420BGS1"/>
<dbReference type="EMBL" id="RAPY01000001">
    <property type="protein sequence ID" value="RKE55855.1"/>
    <property type="molecule type" value="Genomic_DNA"/>
</dbReference>